<evidence type="ECO:0000313" key="2">
    <source>
        <dbReference type="EMBL" id="GBF34236.1"/>
    </source>
</evidence>
<dbReference type="SUPFAM" id="SSF52833">
    <property type="entry name" value="Thioredoxin-like"/>
    <property type="match status" value="1"/>
</dbReference>
<dbReference type="Proteomes" id="UP000239549">
    <property type="component" value="Unassembled WGS sequence"/>
</dbReference>
<dbReference type="PROSITE" id="PS51354">
    <property type="entry name" value="GLUTAREDOXIN_2"/>
    <property type="match status" value="1"/>
</dbReference>
<evidence type="ECO:0000259" key="1">
    <source>
        <dbReference type="Pfam" id="PF00462"/>
    </source>
</evidence>
<dbReference type="InterPro" id="IPR002109">
    <property type="entry name" value="Glutaredoxin"/>
</dbReference>
<organism evidence="2 3">
    <name type="scientific">Desulfocucumis palustris</name>
    <dbReference type="NCBI Taxonomy" id="1898651"/>
    <lineage>
        <taxon>Bacteria</taxon>
        <taxon>Bacillati</taxon>
        <taxon>Bacillota</taxon>
        <taxon>Clostridia</taxon>
        <taxon>Eubacteriales</taxon>
        <taxon>Desulfocucumaceae</taxon>
        <taxon>Desulfocucumis</taxon>
    </lineage>
</organism>
<protein>
    <submittedName>
        <fullName evidence="2">Glutaredoxin</fullName>
    </submittedName>
</protein>
<dbReference type="Pfam" id="PF00462">
    <property type="entry name" value="Glutaredoxin"/>
    <property type="match status" value="1"/>
</dbReference>
<keyword evidence="3" id="KW-1185">Reference proteome</keyword>
<dbReference type="EMBL" id="BFAV01000130">
    <property type="protein sequence ID" value="GBF34236.1"/>
    <property type="molecule type" value="Genomic_DNA"/>
</dbReference>
<feature type="domain" description="Glutaredoxin" evidence="1">
    <location>
        <begin position="2"/>
        <end position="46"/>
    </location>
</feature>
<dbReference type="CDD" id="cd02976">
    <property type="entry name" value="NrdH"/>
    <property type="match status" value="1"/>
</dbReference>
<gene>
    <name evidence="2" type="ORF">DCCM_3348</name>
</gene>
<comment type="caution">
    <text evidence="2">The sequence shown here is derived from an EMBL/GenBank/DDBJ whole genome shotgun (WGS) entry which is preliminary data.</text>
</comment>
<sequence>MKEFLSQKGVKYTEQDVAADQRARDEMVQKTGKLAVPVITVGSKVIMGYNPSELEKALH</sequence>
<evidence type="ECO:0000313" key="3">
    <source>
        <dbReference type="Proteomes" id="UP000239549"/>
    </source>
</evidence>
<proteinExistence type="predicted"/>
<dbReference type="AlphaFoldDB" id="A0A2L2XIZ9"/>
<reference evidence="3" key="1">
    <citation type="submission" date="2018-02" db="EMBL/GenBank/DDBJ databases">
        <title>Genome sequence of Desulfocucumis palustris strain NAW-5.</title>
        <authorList>
            <person name="Watanabe M."/>
            <person name="Kojima H."/>
            <person name="Fukui M."/>
        </authorList>
    </citation>
    <scope>NUCLEOTIDE SEQUENCE [LARGE SCALE GENOMIC DNA]</scope>
    <source>
        <strain evidence="3">NAW-5</strain>
    </source>
</reference>
<dbReference type="Gene3D" id="3.40.30.10">
    <property type="entry name" value="Glutaredoxin"/>
    <property type="match status" value="1"/>
</dbReference>
<name>A0A2L2XIZ9_9FIRM</name>
<accession>A0A2L2XIZ9</accession>
<dbReference type="InterPro" id="IPR036249">
    <property type="entry name" value="Thioredoxin-like_sf"/>
</dbReference>